<dbReference type="InterPro" id="IPR001932">
    <property type="entry name" value="PPM-type_phosphatase-like_dom"/>
</dbReference>
<organism evidence="2 3">
    <name type="scientific">Mythimna separata entomopoxvirus 'L'</name>
    <dbReference type="NCBI Taxonomy" id="1293572"/>
    <lineage>
        <taxon>Viruses</taxon>
        <taxon>Varidnaviria</taxon>
        <taxon>Bamfordvirae</taxon>
        <taxon>Nucleocytoviricota</taxon>
        <taxon>Pokkesviricetes</taxon>
        <taxon>Chitovirales</taxon>
        <taxon>Poxviridae</taxon>
        <taxon>Entomopoxvirinae</taxon>
        <taxon>Betaentomopoxvirus</taxon>
        <taxon>Betaentomopoxvirus mseparata</taxon>
        <taxon>Mythimna separata entomopoxvirus</taxon>
    </lineage>
</organism>
<gene>
    <name evidence="2" type="ORF">MYSEV_260</name>
</gene>
<dbReference type="SMART" id="SM00332">
    <property type="entry name" value="PP2Cc"/>
    <property type="match status" value="1"/>
</dbReference>
<dbReference type="GO" id="GO:0004722">
    <property type="term" value="F:protein serine/threonine phosphatase activity"/>
    <property type="evidence" value="ECO:0007669"/>
    <property type="project" value="InterPro"/>
</dbReference>
<evidence type="ECO:0000313" key="2">
    <source>
        <dbReference type="EMBL" id="CCU56458.1"/>
    </source>
</evidence>
<keyword evidence="3" id="KW-1185">Reference proteome</keyword>
<dbReference type="PANTHER" id="PTHR13832">
    <property type="entry name" value="PROTEIN PHOSPHATASE 2C"/>
    <property type="match status" value="1"/>
</dbReference>
<evidence type="ECO:0000313" key="3">
    <source>
        <dbReference type="Proteomes" id="UP000792671"/>
    </source>
</evidence>
<dbReference type="SUPFAM" id="SSF81606">
    <property type="entry name" value="PP2C-like"/>
    <property type="match status" value="1"/>
</dbReference>
<dbReference type="KEGG" id="vg:15613882"/>
<feature type="domain" description="PPM-type phosphatase" evidence="1">
    <location>
        <begin position="5"/>
        <end position="224"/>
    </location>
</feature>
<sequence length="235" mass="27185">MNNIKLDKYTHIGNRNTNDDYIVYINRKDYILYMIIDGHGGSECSKIFINLFGKKFNPRRGEDIGGYIINLFIYINKIILRNKIESGLCVSGVYINGNITVVFQLGDTKIYLYNGDELIYETIQHDLNNIQERNRCLKYLKYVDVLRLHGKLTITRAIGNYGINVNCIPNIYYISSNKYNKIILCTDGVYKKTNIDINKSAKENINKCLKYPPNDNMTIMIIKLSNILNLINKSI</sequence>
<dbReference type="OrthoDB" id="14210at10239"/>
<dbReference type="CDD" id="cd00143">
    <property type="entry name" value="PP2Cc"/>
    <property type="match status" value="1"/>
</dbReference>
<name>A0A916KQD9_9POXV</name>
<evidence type="ECO:0000259" key="1">
    <source>
        <dbReference type="PROSITE" id="PS51746"/>
    </source>
</evidence>
<dbReference type="PANTHER" id="PTHR13832:SF827">
    <property type="entry name" value="PROTEIN PHOSPHATASE 1L"/>
    <property type="match status" value="1"/>
</dbReference>
<dbReference type="GeneID" id="15613882"/>
<reference evidence="2 3" key="1">
    <citation type="journal article" date="2013" name="J. Virol.">
        <title>New Insights into the Evolution of Entomopoxvirinae from the Complete Genome Sequences of Four Entomopoxviruses Infecting Adoxophyes honmai, Choristoneura biennis, Choristoneura rosaceana, and Mythimna separata.</title>
        <authorList>
            <person name="Theze J."/>
            <person name="Takatsuka J."/>
            <person name="Li Z."/>
            <person name="Gallais J."/>
            <person name="Doucet D."/>
            <person name="Arif B."/>
            <person name="Nakai M."/>
            <person name="Herniou E.A."/>
        </authorList>
    </citation>
    <scope>NUCLEOTIDE SEQUENCE [LARGE SCALE GENOMIC DNA]</scope>
</reference>
<accession>A0A916KQD9</accession>
<dbReference type="InterPro" id="IPR015655">
    <property type="entry name" value="PP2C"/>
</dbReference>
<proteinExistence type="predicted"/>
<dbReference type="RefSeq" id="YP_008003777.1">
    <property type="nucleotide sequence ID" value="NC_021246.1"/>
</dbReference>
<protein>
    <submittedName>
        <fullName evidence="2">Protein phosphatase 2C</fullName>
    </submittedName>
</protein>
<dbReference type="Gene3D" id="3.60.40.10">
    <property type="entry name" value="PPM-type phosphatase domain"/>
    <property type="match status" value="1"/>
</dbReference>
<dbReference type="InterPro" id="IPR036457">
    <property type="entry name" value="PPM-type-like_dom_sf"/>
</dbReference>
<dbReference type="EMBL" id="HF679134">
    <property type="protein sequence ID" value="CCU56458.1"/>
    <property type="molecule type" value="Genomic_DNA"/>
</dbReference>
<dbReference type="Pfam" id="PF00481">
    <property type="entry name" value="PP2C"/>
    <property type="match status" value="1"/>
</dbReference>
<dbReference type="Proteomes" id="UP000792671">
    <property type="component" value="Genome"/>
</dbReference>
<dbReference type="PROSITE" id="PS51746">
    <property type="entry name" value="PPM_2"/>
    <property type="match status" value="1"/>
</dbReference>